<evidence type="ECO:0000256" key="2">
    <source>
        <dbReference type="ARBA" id="ARBA00023002"/>
    </source>
</evidence>
<dbReference type="Gene3D" id="3.30.360.10">
    <property type="entry name" value="Dihydrodipicolinate Reductase, domain 2"/>
    <property type="match status" value="1"/>
</dbReference>
<organism evidence="4 5">
    <name type="scientific">Phellinidium pouzarii</name>
    <dbReference type="NCBI Taxonomy" id="167371"/>
    <lineage>
        <taxon>Eukaryota</taxon>
        <taxon>Fungi</taxon>
        <taxon>Dikarya</taxon>
        <taxon>Basidiomycota</taxon>
        <taxon>Agaricomycotina</taxon>
        <taxon>Agaricomycetes</taxon>
        <taxon>Hymenochaetales</taxon>
        <taxon>Hymenochaetaceae</taxon>
        <taxon>Phellinidium</taxon>
    </lineage>
</organism>
<feature type="domain" description="GFO/IDH/MocA-like oxidoreductase" evidence="3">
    <location>
        <begin position="28"/>
        <end position="143"/>
    </location>
</feature>
<accession>A0A4S4LKI5</accession>
<reference evidence="4 5" key="1">
    <citation type="submission" date="2019-02" db="EMBL/GenBank/DDBJ databases">
        <title>Genome sequencing of the rare red list fungi Phellinidium pouzarii.</title>
        <authorList>
            <person name="Buettner E."/>
            <person name="Kellner H."/>
        </authorList>
    </citation>
    <scope>NUCLEOTIDE SEQUENCE [LARGE SCALE GENOMIC DNA]</scope>
    <source>
        <strain evidence="4 5">DSM 108285</strain>
    </source>
</reference>
<dbReference type="PANTHER" id="PTHR43708">
    <property type="entry name" value="CONSERVED EXPRESSED OXIDOREDUCTASE (EUROFUNG)"/>
    <property type="match status" value="1"/>
</dbReference>
<dbReference type="GO" id="GO:0016491">
    <property type="term" value="F:oxidoreductase activity"/>
    <property type="evidence" value="ECO:0007669"/>
    <property type="project" value="UniProtKB-KW"/>
</dbReference>
<evidence type="ECO:0000259" key="3">
    <source>
        <dbReference type="Pfam" id="PF22725"/>
    </source>
</evidence>
<dbReference type="OrthoDB" id="446809at2759"/>
<evidence type="ECO:0000256" key="1">
    <source>
        <dbReference type="ARBA" id="ARBA00010928"/>
    </source>
</evidence>
<evidence type="ECO:0000313" key="5">
    <source>
        <dbReference type="Proteomes" id="UP000308199"/>
    </source>
</evidence>
<keyword evidence="2" id="KW-0560">Oxidoreductase</keyword>
<dbReference type="InterPro" id="IPR055170">
    <property type="entry name" value="GFO_IDH_MocA-like_dom"/>
</dbReference>
<comment type="caution">
    <text evidence="4">The sequence shown here is derived from an EMBL/GenBank/DDBJ whole genome shotgun (WGS) entry which is preliminary data.</text>
</comment>
<dbReference type="EMBL" id="SGPK01000001">
    <property type="protein sequence ID" value="THH12375.1"/>
    <property type="molecule type" value="Genomic_DNA"/>
</dbReference>
<dbReference type="Pfam" id="PF22725">
    <property type="entry name" value="GFO_IDH_MocA_C3"/>
    <property type="match status" value="1"/>
</dbReference>
<dbReference type="PANTHER" id="PTHR43708:SF5">
    <property type="entry name" value="CONSERVED EXPRESSED OXIDOREDUCTASE (EUROFUNG)-RELATED"/>
    <property type="match status" value="1"/>
</dbReference>
<dbReference type="InterPro" id="IPR051317">
    <property type="entry name" value="Gfo/Idh/MocA_oxidoreduct"/>
</dbReference>
<name>A0A4S4LKI5_9AGAM</name>
<proteinExistence type="inferred from homology"/>
<protein>
    <recommendedName>
        <fullName evidence="3">GFO/IDH/MocA-like oxidoreductase domain-containing protein</fullName>
    </recommendedName>
</protein>
<evidence type="ECO:0000313" key="4">
    <source>
        <dbReference type="EMBL" id="THH12375.1"/>
    </source>
</evidence>
<dbReference type="Proteomes" id="UP000308199">
    <property type="component" value="Unassembled WGS sequence"/>
</dbReference>
<keyword evidence="5" id="KW-1185">Reference proteome</keyword>
<comment type="similarity">
    <text evidence="1">Belongs to the Gfo/Idh/MocA family.</text>
</comment>
<gene>
    <name evidence="4" type="ORF">EW145_g32</name>
</gene>
<dbReference type="SUPFAM" id="SSF55347">
    <property type="entry name" value="Glyceraldehyde-3-phosphate dehydrogenase-like, C-terminal domain"/>
    <property type="match status" value="1"/>
</dbReference>
<dbReference type="AlphaFoldDB" id="A0A4S4LKI5"/>
<sequence>MRPTTNTLNAVCMLTNMCCEPSSSLVHLGDLVEFESHYDRYRNELKGTWKDNKLPGAGQVYDLGTHLIDQVVSLFGKPEKVTGFVDNVRGIGDPGVDDSFTIILRYPKIEQRKYAMNVILRANILSVRDAQLRFVVRGTKGSFVKYGLDVQEDQLKTMPFPLSTKRQWADHKDALAYVELFYNLAGVIRKGDELKVKWEEVTTVLEIIELAQVPNQVELL</sequence>